<evidence type="ECO:0000256" key="1">
    <source>
        <dbReference type="SAM" id="Phobius"/>
    </source>
</evidence>
<sequence>MGAVYNKTVVRIHYYKAHRKNYLLFHAALTTASVLQITYGIQYTIHSLDVYLDIPICFSLRKESGGTGWTTQPTSLHRTCQLRVSEIGM</sequence>
<name>A0AAV4V0I9_9ARAC</name>
<reference evidence="2 3" key="1">
    <citation type="submission" date="2021-06" db="EMBL/GenBank/DDBJ databases">
        <title>Caerostris darwini draft genome.</title>
        <authorList>
            <person name="Kono N."/>
            <person name="Arakawa K."/>
        </authorList>
    </citation>
    <scope>NUCLEOTIDE SEQUENCE [LARGE SCALE GENOMIC DNA]</scope>
</reference>
<accession>A0AAV4V0I9</accession>
<proteinExistence type="predicted"/>
<keyword evidence="1" id="KW-0472">Membrane</keyword>
<feature type="transmembrane region" description="Helical" evidence="1">
    <location>
        <begin position="21"/>
        <end position="41"/>
    </location>
</feature>
<gene>
    <name evidence="2" type="ORF">CDAR_272741</name>
</gene>
<comment type="caution">
    <text evidence="2">The sequence shown here is derived from an EMBL/GenBank/DDBJ whole genome shotgun (WGS) entry which is preliminary data.</text>
</comment>
<organism evidence="2 3">
    <name type="scientific">Caerostris darwini</name>
    <dbReference type="NCBI Taxonomy" id="1538125"/>
    <lineage>
        <taxon>Eukaryota</taxon>
        <taxon>Metazoa</taxon>
        <taxon>Ecdysozoa</taxon>
        <taxon>Arthropoda</taxon>
        <taxon>Chelicerata</taxon>
        <taxon>Arachnida</taxon>
        <taxon>Araneae</taxon>
        <taxon>Araneomorphae</taxon>
        <taxon>Entelegynae</taxon>
        <taxon>Araneoidea</taxon>
        <taxon>Araneidae</taxon>
        <taxon>Caerostris</taxon>
    </lineage>
</organism>
<evidence type="ECO:0000313" key="3">
    <source>
        <dbReference type="Proteomes" id="UP001054837"/>
    </source>
</evidence>
<dbReference type="Proteomes" id="UP001054837">
    <property type="component" value="Unassembled WGS sequence"/>
</dbReference>
<dbReference type="AlphaFoldDB" id="A0AAV4V0I9"/>
<dbReference type="EMBL" id="BPLQ01012170">
    <property type="protein sequence ID" value="GIY63363.1"/>
    <property type="molecule type" value="Genomic_DNA"/>
</dbReference>
<protein>
    <submittedName>
        <fullName evidence="2">Uncharacterized protein</fullName>
    </submittedName>
</protein>
<keyword evidence="1" id="KW-1133">Transmembrane helix</keyword>
<keyword evidence="3" id="KW-1185">Reference proteome</keyword>
<keyword evidence="1" id="KW-0812">Transmembrane</keyword>
<evidence type="ECO:0000313" key="2">
    <source>
        <dbReference type="EMBL" id="GIY63363.1"/>
    </source>
</evidence>